<dbReference type="Pfam" id="PF10824">
    <property type="entry name" value="T7SS_ESX_EspC"/>
    <property type="match status" value="1"/>
</dbReference>
<keyword evidence="2" id="KW-1185">Reference proteome</keyword>
<comment type="caution">
    <text evidence="1">The sequence shown here is derived from an EMBL/GenBank/DDBJ whole genome shotgun (WGS) entry which is preliminary data.</text>
</comment>
<dbReference type="EMBL" id="JAATVY010000012">
    <property type="protein sequence ID" value="NJC71632.1"/>
    <property type="molecule type" value="Genomic_DNA"/>
</dbReference>
<accession>A0ABX0Y0E2</accession>
<gene>
    <name evidence="1" type="ORF">HC031_18180</name>
</gene>
<protein>
    <submittedName>
        <fullName evidence="1">ESX-1 secretion-associated protein</fullName>
    </submittedName>
</protein>
<dbReference type="InterPro" id="IPR022536">
    <property type="entry name" value="EspC"/>
</dbReference>
<evidence type="ECO:0000313" key="1">
    <source>
        <dbReference type="EMBL" id="NJC71632.1"/>
    </source>
</evidence>
<proteinExistence type="predicted"/>
<organism evidence="1 2">
    <name type="scientific">Planosporangium thailandense</name>
    <dbReference type="NCBI Taxonomy" id="765197"/>
    <lineage>
        <taxon>Bacteria</taxon>
        <taxon>Bacillati</taxon>
        <taxon>Actinomycetota</taxon>
        <taxon>Actinomycetes</taxon>
        <taxon>Micromonosporales</taxon>
        <taxon>Micromonosporaceae</taxon>
        <taxon>Planosporangium</taxon>
    </lineage>
</organism>
<evidence type="ECO:0000313" key="2">
    <source>
        <dbReference type="Proteomes" id="UP000722989"/>
    </source>
</evidence>
<name>A0ABX0Y0E2_9ACTN</name>
<reference evidence="1 2" key="1">
    <citation type="submission" date="2020-03" db="EMBL/GenBank/DDBJ databases">
        <title>WGS of the type strain of Planosporangium spp.</title>
        <authorList>
            <person name="Thawai C."/>
        </authorList>
    </citation>
    <scope>NUCLEOTIDE SEQUENCE [LARGE SCALE GENOMIC DNA]</scope>
    <source>
        <strain evidence="1 2">TBRC 5610</strain>
    </source>
</reference>
<dbReference type="RefSeq" id="WP_167926532.1">
    <property type="nucleotide sequence ID" value="NZ_JAATVY010000012.1"/>
</dbReference>
<dbReference type="Proteomes" id="UP000722989">
    <property type="component" value="Unassembled WGS sequence"/>
</dbReference>
<sequence length="106" mass="10858">MPSADGTDVTPAELVAHAGHIETIAGQVSTARQAGDAVRLDAGAYGKLCTIVPALLGGLQNLLVDGIDTAARSLHDTGARLRTAAESYQAADASAEARHQQVWGPQ</sequence>